<organism evidence="1 2">
    <name type="scientific">Candidatus Collierbacteria bacterium RIFCSPHIGHO2_02_FULL_49_10</name>
    <dbReference type="NCBI Taxonomy" id="1817723"/>
    <lineage>
        <taxon>Bacteria</taxon>
        <taxon>Candidatus Collieribacteriota</taxon>
    </lineage>
</organism>
<accession>A0A1F5EQX8</accession>
<dbReference type="Proteomes" id="UP000177390">
    <property type="component" value="Unassembled WGS sequence"/>
</dbReference>
<protein>
    <submittedName>
        <fullName evidence="1">Uncharacterized protein</fullName>
    </submittedName>
</protein>
<dbReference type="AlphaFoldDB" id="A0A1F5EQX8"/>
<dbReference type="EMBL" id="MFAH01000074">
    <property type="protein sequence ID" value="OGD69775.1"/>
    <property type="molecule type" value="Genomic_DNA"/>
</dbReference>
<proteinExistence type="predicted"/>
<comment type="caution">
    <text evidence="1">The sequence shown here is derived from an EMBL/GenBank/DDBJ whole genome shotgun (WGS) entry which is preliminary data.</text>
</comment>
<gene>
    <name evidence="1" type="ORF">A3D09_04475</name>
</gene>
<evidence type="ECO:0000313" key="2">
    <source>
        <dbReference type="Proteomes" id="UP000177390"/>
    </source>
</evidence>
<sequence length="154" mass="17304">MRSLWVLASLVLVFLVVVGTWLMIGKNGKVVEPRMGLQEGVVDLGGRIDPNFPEFPRYPGIQVLKSYRKTLGNNEGFTVIWEATDAVDEVTRWYVKELVGQGWEVEGPDAPGSEDEQVLAIRKSGQVFNFIIKNDGERDMTLIFVESILGQVYE</sequence>
<name>A0A1F5EQX8_9BACT</name>
<reference evidence="1 2" key="1">
    <citation type="journal article" date="2016" name="Nat. Commun.">
        <title>Thousands of microbial genomes shed light on interconnected biogeochemical processes in an aquifer system.</title>
        <authorList>
            <person name="Anantharaman K."/>
            <person name="Brown C.T."/>
            <person name="Hug L.A."/>
            <person name="Sharon I."/>
            <person name="Castelle C.J."/>
            <person name="Probst A.J."/>
            <person name="Thomas B.C."/>
            <person name="Singh A."/>
            <person name="Wilkins M.J."/>
            <person name="Karaoz U."/>
            <person name="Brodie E.L."/>
            <person name="Williams K.H."/>
            <person name="Hubbard S.S."/>
            <person name="Banfield J.F."/>
        </authorList>
    </citation>
    <scope>NUCLEOTIDE SEQUENCE [LARGE SCALE GENOMIC DNA]</scope>
</reference>
<evidence type="ECO:0000313" key="1">
    <source>
        <dbReference type="EMBL" id="OGD69775.1"/>
    </source>
</evidence>